<dbReference type="AlphaFoldDB" id="A0A409VAY2"/>
<name>A0A409VAY2_9AGAR</name>
<feature type="non-terminal residue" evidence="2">
    <location>
        <position position="355"/>
    </location>
</feature>
<dbReference type="InParanoid" id="A0A409VAY2"/>
<sequence length="355" mass="39661">MPVSILVGCLLATRGVSKWLTTLGQDGSTAEGNWTFVFGAMTYHFPRKWLLPASFFTFILHVHFTSSIPVLRQSTNPQSPPAGSNFQQSSVLSPLSFTSDHHPNLANFGSPPPQSSPDNFHQLRILQSPTGSISSVGSSTLVDSDSEGEEITPGPVRLVGGDHHPNSFTLIEPYRRTGPRSRRFVEPDPLYYQSSLPIHKTDHSGRPIFPQGYPSQQGRRYFCLEEDQIKGRDHNSPAVTGILCPPPPGSSSRGKTGAGAKMKIIQNVHLVWDNQQRLILPPRLQWEINAVQQTRRLEDGRWYYWFDLNKYPAVSRSRIPVMGEVYFWVTNEAAEGVTLQNHQENDQVVFGIFGV</sequence>
<evidence type="ECO:0000256" key="1">
    <source>
        <dbReference type="SAM" id="MobiDB-lite"/>
    </source>
</evidence>
<protein>
    <submittedName>
        <fullName evidence="2">Uncharacterized protein</fullName>
    </submittedName>
</protein>
<gene>
    <name evidence="2" type="ORF">CVT24_008881</name>
</gene>
<reference evidence="2 3" key="1">
    <citation type="journal article" date="2018" name="Evol. Lett.">
        <title>Horizontal gene cluster transfer increased hallucinogenic mushroom diversity.</title>
        <authorList>
            <person name="Reynolds H.T."/>
            <person name="Vijayakumar V."/>
            <person name="Gluck-Thaler E."/>
            <person name="Korotkin H.B."/>
            <person name="Matheny P.B."/>
            <person name="Slot J.C."/>
        </authorList>
    </citation>
    <scope>NUCLEOTIDE SEQUENCE [LARGE SCALE GENOMIC DNA]</scope>
    <source>
        <strain evidence="2 3">2629</strain>
    </source>
</reference>
<evidence type="ECO:0000313" key="3">
    <source>
        <dbReference type="Proteomes" id="UP000284842"/>
    </source>
</evidence>
<evidence type="ECO:0000313" key="2">
    <source>
        <dbReference type="EMBL" id="PPQ64068.1"/>
    </source>
</evidence>
<dbReference type="Proteomes" id="UP000284842">
    <property type="component" value="Unassembled WGS sequence"/>
</dbReference>
<accession>A0A409VAY2</accession>
<feature type="compositionally biased region" description="Low complexity" evidence="1">
    <location>
        <begin position="130"/>
        <end position="143"/>
    </location>
</feature>
<organism evidence="2 3">
    <name type="scientific">Panaeolus cyanescens</name>
    <dbReference type="NCBI Taxonomy" id="181874"/>
    <lineage>
        <taxon>Eukaryota</taxon>
        <taxon>Fungi</taxon>
        <taxon>Dikarya</taxon>
        <taxon>Basidiomycota</taxon>
        <taxon>Agaricomycotina</taxon>
        <taxon>Agaricomycetes</taxon>
        <taxon>Agaricomycetidae</taxon>
        <taxon>Agaricales</taxon>
        <taxon>Agaricineae</taxon>
        <taxon>Galeropsidaceae</taxon>
        <taxon>Panaeolus</taxon>
    </lineage>
</organism>
<dbReference type="EMBL" id="NHTK01006098">
    <property type="protein sequence ID" value="PPQ64068.1"/>
    <property type="molecule type" value="Genomic_DNA"/>
</dbReference>
<feature type="region of interest" description="Disordered" evidence="1">
    <location>
        <begin position="130"/>
        <end position="172"/>
    </location>
</feature>
<comment type="caution">
    <text evidence="2">The sequence shown here is derived from an EMBL/GenBank/DDBJ whole genome shotgun (WGS) entry which is preliminary data.</text>
</comment>
<proteinExistence type="predicted"/>
<feature type="region of interest" description="Disordered" evidence="1">
    <location>
        <begin position="234"/>
        <end position="257"/>
    </location>
</feature>
<keyword evidence="3" id="KW-1185">Reference proteome</keyword>
<feature type="region of interest" description="Disordered" evidence="1">
    <location>
        <begin position="102"/>
        <end position="121"/>
    </location>
</feature>